<comment type="caution">
    <text evidence="1">The sequence shown here is derived from an EMBL/GenBank/DDBJ whole genome shotgun (WGS) entry which is preliminary data.</text>
</comment>
<organism evidence="1 2">
    <name type="scientific">Leptothoe spongobia TAU-MAC 1115</name>
    <dbReference type="NCBI Taxonomy" id="1967444"/>
    <lineage>
        <taxon>Bacteria</taxon>
        <taxon>Bacillati</taxon>
        <taxon>Cyanobacteriota</taxon>
        <taxon>Cyanophyceae</taxon>
        <taxon>Nodosilineales</taxon>
        <taxon>Cymatolegaceae</taxon>
        <taxon>Leptothoe</taxon>
        <taxon>Leptothoe spongobia</taxon>
    </lineage>
</organism>
<dbReference type="Proteomes" id="UP000717364">
    <property type="component" value="Unassembled WGS sequence"/>
</dbReference>
<gene>
    <name evidence="1" type="ORF">IXB50_20260</name>
</gene>
<dbReference type="RefSeq" id="WP_215610822.1">
    <property type="nucleotide sequence ID" value="NZ_JADOES010000058.1"/>
</dbReference>
<dbReference type="EMBL" id="JADOES010000058">
    <property type="protein sequence ID" value="MBT9317759.1"/>
    <property type="molecule type" value="Genomic_DNA"/>
</dbReference>
<keyword evidence="2" id="KW-1185">Reference proteome</keyword>
<reference evidence="1" key="2">
    <citation type="journal article" date="2021" name="Mar. Drugs">
        <title>Genome Reduction and Secondary Metabolism of the Marine Sponge-Associated Cyanobacterium Leptothoe.</title>
        <authorList>
            <person name="Konstantinou D."/>
            <person name="Popin R.V."/>
            <person name="Fewer D.P."/>
            <person name="Sivonen K."/>
            <person name="Gkelis S."/>
        </authorList>
    </citation>
    <scope>NUCLEOTIDE SEQUENCE</scope>
    <source>
        <strain evidence="1">TAU-MAC 1115</strain>
    </source>
</reference>
<name>A0A947DKW8_9CYAN</name>
<dbReference type="AlphaFoldDB" id="A0A947DKW8"/>
<evidence type="ECO:0000313" key="2">
    <source>
        <dbReference type="Proteomes" id="UP000717364"/>
    </source>
</evidence>
<protein>
    <submittedName>
        <fullName evidence="1">Uncharacterized protein</fullName>
    </submittedName>
</protein>
<proteinExistence type="predicted"/>
<sequence length="304" mass="34070">MELSSLKLESIELKFLLRLLEYGPDYRASISKIQPNSKTRASERNQICQDLCSKGLVEYTDEIPKYQTETAGKALLESETNMLPITDDELQLVKKLLDVAVGKSATPGTAKQVPANERQRLLKQLEEKGLISVVGKKVIKDVWLTQTGYQYLQNDCHPTSSYASLTFSMLGTYLTFLRETLGQKETSGTVNNIPTKIKEEAGHQTSPSTMTDTNGLSPKSVLDTIRMLDQQLDTDNFLPIFHLREKLQPPLNREGLDKLLFTLQSQDLIELSTLQDVSNYTDSERDSGIAQPDGGAWFYISVND</sequence>
<evidence type="ECO:0000313" key="1">
    <source>
        <dbReference type="EMBL" id="MBT9317759.1"/>
    </source>
</evidence>
<reference evidence="1" key="1">
    <citation type="submission" date="2020-11" db="EMBL/GenBank/DDBJ databases">
        <authorList>
            <person name="Konstantinou D."/>
            <person name="Gkelis S."/>
            <person name="Popin R."/>
            <person name="Fewer D."/>
            <person name="Sivonen K."/>
        </authorList>
    </citation>
    <scope>NUCLEOTIDE SEQUENCE</scope>
    <source>
        <strain evidence="1">TAU-MAC 1115</strain>
    </source>
</reference>
<accession>A0A947DKW8</accession>